<dbReference type="InterPro" id="IPR056764">
    <property type="entry name" value="LbH_EIF2B3/5"/>
</dbReference>
<dbReference type="InterPro" id="IPR050486">
    <property type="entry name" value="Mannose-1P_guanyltransferase"/>
</dbReference>
<dbReference type="Pfam" id="PF00483">
    <property type="entry name" value="NTP_transferase"/>
    <property type="match status" value="1"/>
</dbReference>
<evidence type="ECO:0000313" key="11">
    <source>
        <dbReference type="EMBL" id="MDO7788465.1"/>
    </source>
</evidence>
<evidence type="ECO:0000256" key="4">
    <source>
        <dbReference type="ARBA" id="ARBA00022540"/>
    </source>
</evidence>
<evidence type="ECO:0000256" key="1">
    <source>
        <dbReference type="ARBA" id="ARBA00004514"/>
    </source>
</evidence>
<sequence length="819" mass="89917">MKAIIMAGGEGTRLRPLTCERPKPMMPVVNRPMMEHILELLKKHGVQDIGVTLQYIPEAIRDYFGNGADFGVHMRYYVEEVPLGTAGSVKNAQRFLDQTFVVISGDALTDLDLSKAMEFHRQKGAMATLVLKQVDCPLEYGVVITDKGQRITQFLEKPGWGEVFSDTVNTGIYILEPEVLNYFEPGQKFDFSKDLFPRLLKDKQPMFGIALPGYWCDIGNLQQYVQAQHDCLTGQVQVSIPGEEIAPGLWVGENCEVNSRALLKGPVLLGNNCTIGASTVIDSFSVIGDGCLVQEQATIKRSVLWDNVYIGPKSSIRGAVVASGVKINSNASIYEGSVVGNESVLKERSLLKPDVKLWPGKVIEAGATVESSLVWGTAKAKNLFGIEGITGLANIDITPEFACRVGAAYGAGLGIGSKVGISCDSFPASIMIKSALASGLQSSGVEVLDFGQGITPMHRFAVRANNCKGGIHVRINSHRSDKINLLFTNELGGNISRGQERKIEGTLDREDSRRVDAKKIIPIKNDQVVAGLYIENVIHGINAEAIKKSGHHLVLSYNRTNLDPFISKTLGTLGITLENLELDDQPKDWQNYLALLQDVQKAVESHGKATGAIIDPNADRLIMIDGKGNVISDEMLTALLSLIILKEKVGPVIVPVTAPRVIDELAERYKGRVVRTKTSQQDLLDKILSHSNQVGEPVHHQMMNFDALSALIRVLDFCAREGVALSELLSEIPEFYLQKKEVEVPWEAKGRVIRRLIEEQADKMELLDGVKVYHPHGWALVLPDPEEPICRVFTEGISMEVAEELTDLYAQKINQIARA</sequence>
<dbReference type="Gene3D" id="3.40.120.10">
    <property type="entry name" value="Alpha-D-Glucose-1,6-Bisphosphate, subunit A, domain 3"/>
    <property type="match status" value="3"/>
</dbReference>
<dbReference type="GO" id="GO:0016740">
    <property type="term" value="F:transferase activity"/>
    <property type="evidence" value="ECO:0007669"/>
    <property type="project" value="UniProtKB-KW"/>
</dbReference>
<evidence type="ECO:0000256" key="3">
    <source>
        <dbReference type="ARBA" id="ARBA00022490"/>
    </source>
</evidence>
<dbReference type="RefSeq" id="WP_304544427.1">
    <property type="nucleotide sequence ID" value="NZ_JARPTC010000021.1"/>
</dbReference>
<dbReference type="CDD" id="cd04181">
    <property type="entry name" value="NTP_transferase"/>
    <property type="match status" value="1"/>
</dbReference>
<dbReference type="SUPFAM" id="SSF51161">
    <property type="entry name" value="Trimeric LpxA-like enzymes"/>
    <property type="match status" value="1"/>
</dbReference>
<dbReference type="SUPFAM" id="SSF55957">
    <property type="entry name" value="Phosphoglucomutase, C-terminal domain"/>
    <property type="match status" value="1"/>
</dbReference>
<keyword evidence="12" id="KW-1185">Reference proteome</keyword>
<evidence type="ECO:0000256" key="5">
    <source>
        <dbReference type="ARBA" id="ARBA00022679"/>
    </source>
</evidence>
<keyword evidence="4" id="KW-0396">Initiation factor</keyword>
<dbReference type="InterPro" id="IPR005835">
    <property type="entry name" value="NTP_transferase_dom"/>
</dbReference>
<dbReference type="CDD" id="cd05805">
    <property type="entry name" value="MPG1_transferase"/>
    <property type="match status" value="1"/>
</dbReference>
<keyword evidence="5" id="KW-0808">Transferase</keyword>
<dbReference type="Pfam" id="PF02878">
    <property type="entry name" value="PGM_PMM_I"/>
    <property type="match status" value="1"/>
</dbReference>
<dbReference type="Proteomes" id="UP001172911">
    <property type="component" value="Unassembled WGS sequence"/>
</dbReference>
<evidence type="ECO:0000313" key="12">
    <source>
        <dbReference type="Proteomes" id="UP001172911"/>
    </source>
</evidence>
<feature type="domain" description="Alpha-D-phosphohexomutase alpha/beta/alpha" evidence="9">
    <location>
        <begin position="533"/>
        <end position="628"/>
    </location>
</feature>
<dbReference type="Gene3D" id="2.160.10.10">
    <property type="entry name" value="Hexapeptide repeat proteins"/>
    <property type="match status" value="1"/>
</dbReference>
<comment type="subcellular location">
    <subcellularLocation>
        <location evidence="1">Cytoplasm</location>
        <location evidence="1">Cytosol</location>
    </subcellularLocation>
</comment>
<dbReference type="InterPro" id="IPR036900">
    <property type="entry name" value="A-D-PHexomutase_C_sf"/>
</dbReference>
<reference evidence="11" key="2">
    <citation type="submission" date="2023-03" db="EMBL/GenBank/DDBJ databases">
        <authorList>
            <person name="Zhang Z."/>
        </authorList>
    </citation>
    <scope>NUCLEOTIDE SEQUENCE</scope>
    <source>
        <strain evidence="11">DSA</strain>
    </source>
</reference>
<name>A0AAW7ZG73_9FIRM</name>
<evidence type="ECO:0000256" key="6">
    <source>
        <dbReference type="ARBA" id="ARBA00022917"/>
    </source>
</evidence>
<dbReference type="Gene3D" id="3.30.310.50">
    <property type="entry name" value="Alpha-D-phosphohexomutase, C-terminal domain"/>
    <property type="match status" value="1"/>
</dbReference>
<feature type="domain" description="Nucleotidyl transferase" evidence="7">
    <location>
        <begin position="2"/>
        <end position="231"/>
    </location>
</feature>
<dbReference type="InterPro" id="IPR011004">
    <property type="entry name" value="Trimer_LpxA-like_sf"/>
</dbReference>
<dbReference type="Pfam" id="PF25084">
    <property type="entry name" value="LbH_EIF2B"/>
    <property type="match status" value="1"/>
</dbReference>
<evidence type="ECO:0000256" key="2">
    <source>
        <dbReference type="ARBA" id="ARBA00010231"/>
    </source>
</evidence>
<dbReference type="SUPFAM" id="SSF53448">
    <property type="entry name" value="Nucleotide-diphospho-sugar transferases"/>
    <property type="match status" value="1"/>
</dbReference>
<comment type="similarity">
    <text evidence="2">Belongs to the phosphohexose mutase family.</text>
</comment>
<dbReference type="InterPro" id="IPR016055">
    <property type="entry name" value="A-D-PHexomutase_a/b/a-I/II/III"/>
</dbReference>
<dbReference type="PANTHER" id="PTHR22572">
    <property type="entry name" value="SUGAR-1-PHOSPHATE GUANYL TRANSFERASE"/>
    <property type="match status" value="1"/>
</dbReference>
<keyword evidence="6" id="KW-0648">Protein biosynthesis</keyword>
<dbReference type="GO" id="GO:0005975">
    <property type="term" value="P:carbohydrate metabolic process"/>
    <property type="evidence" value="ECO:0007669"/>
    <property type="project" value="InterPro"/>
</dbReference>
<feature type="domain" description="Alpha-D-phosphohexomutase alpha/beta/alpha" evidence="8">
    <location>
        <begin position="382"/>
        <end position="513"/>
    </location>
</feature>
<evidence type="ECO:0000259" key="8">
    <source>
        <dbReference type="Pfam" id="PF02878"/>
    </source>
</evidence>
<dbReference type="CDD" id="cd03356">
    <property type="entry name" value="LbH_G1P_AT_C_like"/>
    <property type="match status" value="1"/>
</dbReference>
<dbReference type="InterPro" id="IPR029044">
    <property type="entry name" value="Nucleotide-diphossugar_trans"/>
</dbReference>
<dbReference type="Gene3D" id="3.90.550.10">
    <property type="entry name" value="Spore Coat Polysaccharide Biosynthesis Protein SpsA, Chain A"/>
    <property type="match status" value="1"/>
</dbReference>
<feature type="domain" description="EIF2B subunit epsilon/gamma LbH" evidence="10">
    <location>
        <begin position="251"/>
        <end position="347"/>
    </location>
</feature>
<dbReference type="Pfam" id="PF02879">
    <property type="entry name" value="PGM_PMM_II"/>
    <property type="match status" value="1"/>
</dbReference>
<gene>
    <name evidence="11" type="ORF">P6N53_14650</name>
</gene>
<dbReference type="FunFam" id="3.90.550.10:FF:000013">
    <property type="entry name" value="mannose-1-phosphate guanyltransferase beta"/>
    <property type="match status" value="1"/>
</dbReference>
<proteinExistence type="inferred from homology"/>
<keyword evidence="3" id="KW-0963">Cytoplasm</keyword>
<organism evidence="11 12">
    <name type="scientific">Desulforamulus aquiferis</name>
    <dbReference type="NCBI Taxonomy" id="1397668"/>
    <lineage>
        <taxon>Bacteria</taxon>
        <taxon>Bacillati</taxon>
        <taxon>Bacillota</taxon>
        <taxon>Clostridia</taxon>
        <taxon>Eubacteriales</taxon>
        <taxon>Peptococcaceae</taxon>
        <taxon>Desulforamulus</taxon>
    </lineage>
</organism>
<dbReference type="SUPFAM" id="SSF53738">
    <property type="entry name" value="Phosphoglucomutase, first 3 domains"/>
    <property type="match status" value="3"/>
</dbReference>
<dbReference type="GO" id="GO:0016868">
    <property type="term" value="F:intramolecular phosphotransferase activity"/>
    <property type="evidence" value="ECO:0007669"/>
    <property type="project" value="InterPro"/>
</dbReference>
<protein>
    <submittedName>
        <fullName evidence="11">Mannose-1-phosphate guanyltransferase</fullName>
    </submittedName>
</protein>
<dbReference type="EMBL" id="JARPTC010000021">
    <property type="protein sequence ID" value="MDO7788465.1"/>
    <property type="molecule type" value="Genomic_DNA"/>
</dbReference>
<reference evidence="11" key="1">
    <citation type="journal article" date="2023" name="J. Hazard. Mater.">
        <title>Anaerobic biodegradation of pyrene and benzo[a]pyrene by a new sulfate-reducing Desulforamulus aquiferis strain DSA.</title>
        <authorList>
            <person name="Zhang Z."/>
            <person name="Sun J."/>
            <person name="Gong X."/>
            <person name="Wang C."/>
            <person name="Wang H."/>
        </authorList>
    </citation>
    <scope>NUCLEOTIDE SEQUENCE</scope>
    <source>
        <strain evidence="11">DSA</strain>
    </source>
</reference>
<evidence type="ECO:0000259" key="7">
    <source>
        <dbReference type="Pfam" id="PF00483"/>
    </source>
</evidence>
<accession>A0AAW7ZG73</accession>
<comment type="caution">
    <text evidence="11">The sequence shown here is derived from an EMBL/GenBank/DDBJ whole genome shotgun (WGS) entry which is preliminary data.</text>
</comment>
<dbReference type="InterPro" id="IPR005845">
    <property type="entry name" value="A-D-PHexomutase_a/b/a-II"/>
</dbReference>
<dbReference type="AlphaFoldDB" id="A0AAW7ZG73"/>
<evidence type="ECO:0000259" key="10">
    <source>
        <dbReference type="Pfam" id="PF25084"/>
    </source>
</evidence>
<dbReference type="InterPro" id="IPR005844">
    <property type="entry name" value="A-D-PHexomutase_a/b/a-I"/>
</dbReference>
<evidence type="ECO:0000259" key="9">
    <source>
        <dbReference type="Pfam" id="PF02879"/>
    </source>
</evidence>